<sequence>MGRTYKPKRKSRSKAQKETLAKASSKRHSKTKNPSDNTPASVDKDPDVPSKLKAILEENERLRVKKEILELKLRKAQVIHQILSRTA</sequence>
<feature type="region of interest" description="Disordered" evidence="2">
    <location>
        <begin position="1"/>
        <end position="49"/>
    </location>
</feature>
<organism evidence="3 4">
    <name type="scientific">Crepidotus variabilis</name>
    <dbReference type="NCBI Taxonomy" id="179855"/>
    <lineage>
        <taxon>Eukaryota</taxon>
        <taxon>Fungi</taxon>
        <taxon>Dikarya</taxon>
        <taxon>Basidiomycota</taxon>
        <taxon>Agaricomycotina</taxon>
        <taxon>Agaricomycetes</taxon>
        <taxon>Agaricomycetidae</taxon>
        <taxon>Agaricales</taxon>
        <taxon>Agaricineae</taxon>
        <taxon>Crepidotaceae</taxon>
        <taxon>Crepidotus</taxon>
    </lineage>
</organism>
<feature type="coiled-coil region" evidence="1">
    <location>
        <begin position="52"/>
        <end position="79"/>
    </location>
</feature>
<evidence type="ECO:0000313" key="4">
    <source>
        <dbReference type="Proteomes" id="UP000807306"/>
    </source>
</evidence>
<evidence type="ECO:0000313" key="3">
    <source>
        <dbReference type="EMBL" id="KAF9533027.1"/>
    </source>
</evidence>
<comment type="caution">
    <text evidence="3">The sequence shown here is derived from an EMBL/GenBank/DDBJ whole genome shotgun (WGS) entry which is preliminary data.</text>
</comment>
<accession>A0A9P6JTE3</accession>
<proteinExistence type="predicted"/>
<evidence type="ECO:0000256" key="2">
    <source>
        <dbReference type="SAM" id="MobiDB-lite"/>
    </source>
</evidence>
<gene>
    <name evidence="3" type="ORF">CPB83DRAFT_846816</name>
</gene>
<keyword evidence="4" id="KW-1185">Reference proteome</keyword>
<keyword evidence="1" id="KW-0175">Coiled coil</keyword>
<dbReference type="Proteomes" id="UP000807306">
    <property type="component" value="Unassembled WGS sequence"/>
</dbReference>
<dbReference type="EMBL" id="MU157830">
    <property type="protein sequence ID" value="KAF9533027.1"/>
    <property type="molecule type" value="Genomic_DNA"/>
</dbReference>
<evidence type="ECO:0000256" key="1">
    <source>
        <dbReference type="SAM" id="Coils"/>
    </source>
</evidence>
<reference evidence="3" key="1">
    <citation type="submission" date="2020-11" db="EMBL/GenBank/DDBJ databases">
        <authorList>
            <consortium name="DOE Joint Genome Institute"/>
            <person name="Ahrendt S."/>
            <person name="Riley R."/>
            <person name="Andreopoulos W."/>
            <person name="Labutti K."/>
            <person name="Pangilinan J."/>
            <person name="Ruiz-Duenas F.J."/>
            <person name="Barrasa J.M."/>
            <person name="Sanchez-Garcia M."/>
            <person name="Camarero S."/>
            <person name="Miyauchi S."/>
            <person name="Serrano A."/>
            <person name="Linde D."/>
            <person name="Babiker R."/>
            <person name="Drula E."/>
            <person name="Ayuso-Fernandez I."/>
            <person name="Pacheco R."/>
            <person name="Padilla G."/>
            <person name="Ferreira P."/>
            <person name="Barriuso J."/>
            <person name="Kellner H."/>
            <person name="Castanera R."/>
            <person name="Alfaro M."/>
            <person name="Ramirez L."/>
            <person name="Pisabarro A.G."/>
            <person name="Kuo A."/>
            <person name="Tritt A."/>
            <person name="Lipzen A."/>
            <person name="He G."/>
            <person name="Yan M."/>
            <person name="Ng V."/>
            <person name="Cullen D."/>
            <person name="Martin F."/>
            <person name="Rosso M.-N."/>
            <person name="Henrissat B."/>
            <person name="Hibbett D."/>
            <person name="Martinez A.T."/>
            <person name="Grigoriev I.V."/>
        </authorList>
    </citation>
    <scope>NUCLEOTIDE SEQUENCE</scope>
    <source>
        <strain evidence="3">CBS 506.95</strain>
    </source>
</reference>
<protein>
    <submittedName>
        <fullName evidence="3">Uncharacterized protein</fullName>
    </submittedName>
</protein>
<name>A0A9P6JTE3_9AGAR</name>
<dbReference type="AlphaFoldDB" id="A0A9P6JTE3"/>
<feature type="compositionally biased region" description="Basic residues" evidence="2">
    <location>
        <begin position="1"/>
        <end position="14"/>
    </location>
</feature>